<dbReference type="InterPro" id="IPR023780">
    <property type="entry name" value="Chromo_domain"/>
</dbReference>
<keyword evidence="18" id="KW-0175">Coiled coil</keyword>
<dbReference type="Pfam" id="PF17921">
    <property type="entry name" value="Integrase_H2C2"/>
    <property type="match status" value="1"/>
</dbReference>
<keyword evidence="8" id="KW-0255">Endonuclease</keyword>
<dbReference type="GO" id="GO:0015074">
    <property type="term" value="P:DNA integration"/>
    <property type="evidence" value="ECO:0007669"/>
    <property type="project" value="UniProtKB-KW"/>
</dbReference>
<dbReference type="SMART" id="SM00298">
    <property type="entry name" value="CHROMO"/>
    <property type="match status" value="1"/>
</dbReference>
<keyword evidence="12" id="KW-0229">DNA integration</keyword>
<feature type="compositionally biased region" description="Low complexity" evidence="19">
    <location>
        <begin position="10"/>
        <end position="33"/>
    </location>
</feature>
<dbReference type="Gene3D" id="2.40.50.40">
    <property type="match status" value="1"/>
</dbReference>
<dbReference type="CDD" id="cd00024">
    <property type="entry name" value="CD_CSD"/>
    <property type="match status" value="1"/>
</dbReference>
<dbReference type="SUPFAM" id="SSF56672">
    <property type="entry name" value="DNA/RNA polymerases"/>
    <property type="match status" value="1"/>
</dbReference>
<keyword evidence="3" id="KW-0808">Transferase</keyword>
<dbReference type="SUPFAM" id="SSF53098">
    <property type="entry name" value="Ribonuclease H-like"/>
    <property type="match status" value="2"/>
</dbReference>
<keyword evidence="17" id="KW-0539">Nucleus</keyword>
<keyword evidence="13" id="KW-0695">RNA-directed DNA polymerase</keyword>
<dbReference type="GO" id="GO:0006310">
    <property type="term" value="P:DNA recombination"/>
    <property type="evidence" value="ECO:0007669"/>
    <property type="project" value="UniProtKB-KW"/>
</dbReference>
<organism evidence="22 23">
    <name type="scientific">Lyophyllum shimeji</name>
    <name type="common">Hon-shimeji</name>
    <name type="synonym">Tricholoma shimeji</name>
    <dbReference type="NCBI Taxonomy" id="47721"/>
    <lineage>
        <taxon>Eukaryota</taxon>
        <taxon>Fungi</taxon>
        <taxon>Dikarya</taxon>
        <taxon>Basidiomycota</taxon>
        <taxon>Agaricomycotina</taxon>
        <taxon>Agaricomycetes</taxon>
        <taxon>Agaricomycetidae</taxon>
        <taxon>Agaricales</taxon>
        <taxon>Tricholomatineae</taxon>
        <taxon>Lyophyllaceae</taxon>
        <taxon>Lyophyllum</taxon>
    </lineage>
</organism>
<dbReference type="SUPFAM" id="SSF54160">
    <property type="entry name" value="Chromo domain-like"/>
    <property type="match status" value="1"/>
</dbReference>
<dbReference type="PROSITE" id="PS50994">
    <property type="entry name" value="INTEGRASE"/>
    <property type="match status" value="1"/>
</dbReference>
<dbReference type="Gene3D" id="3.30.420.10">
    <property type="entry name" value="Ribonuclease H-like superfamily/Ribonuclease H"/>
    <property type="match status" value="1"/>
</dbReference>
<evidence type="ECO:0000256" key="10">
    <source>
        <dbReference type="ARBA" id="ARBA00022842"/>
    </source>
</evidence>
<evidence type="ECO:0000256" key="7">
    <source>
        <dbReference type="ARBA" id="ARBA00022750"/>
    </source>
</evidence>
<dbReference type="GO" id="GO:0004190">
    <property type="term" value="F:aspartic-type endopeptidase activity"/>
    <property type="evidence" value="ECO:0007669"/>
    <property type="project" value="UniProtKB-KW"/>
</dbReference>
<feature type="compositionally biased region" description="Polar residues" evidence="19">
    <location>
        <begin position="66"/>
        <end position="75"/>
    </location>
</feature>
<evidence type="ECO:0000256" key="11">
    <source>
        <dbReference type="ARBA" id="ARBA00022884"/>
    </source>
</evidence>
<dbReference type="PROSITE" id="PS00598">
    <property type="entry name" value="CHROMO_1"/>
    <property type="match status" value="1"/>
</dbReference>
<evidence type="ECO:0000256" key="13">
    <source>
        <dbReference type="ARBA" id="ARBA00022918"/>
    </source>
</evidence>
<reference evidence="22" key="1">
    <citation type="submission" date="2022-07" db="EMBL/GenBank/DDBJ databases">
        <title>The genome of Lyophyllum shimeji provides insight into the initial evolution of ectomycorrhizal fungal genome.</title>
        <authorList>
            <person name="Kobayashi Y."/>
            <person name="Shibata T."/>
            <person name="Hirakawa H."/>
            <person name="Shigenobu S."/>
            <person name="Nishiyama T."/>
            <person name="Yamada A."/>
            <person name="Hasebe M."/>
            <person name="Kawaguchi M."/>
        </authorList>
    </citation>
    <scope>NUCLEOTIDE SEQUENCE</scope>
    <source>
        <strain evidence="22">AT787</strain>
    </source>
</reference>
<keyword evidence="10" id="KW-0460">Magnesium</keyword>
<dbReference type="InterPro" id="IPR041373">
    <property type="entry name" value="RT_RNaseH"/>
</dbReference>
<dbReference type="GO" id="GO:0046983">
    <property type="term" value="F:protein dimerization activity"/>
    <property type="evidence" value="ECO:0007669"/>
    <property type="project" value="InterPro"/>
</dbReference>
<evidence type="ECO:0000256" key="18">
    <source>
        <dbReference type="SAM" id="Coils"/>
    </source>
</evidence>
<dbReference type="GO" id="GO:0006508">
    <property type="term" value="P:proteolysis"/>
    <property type="evidence" value="ECO:0007669"/>
    <property type="project" value="UniProtKB-KW"/>
</dbReference>
<keyword evidence="6" id="KW-0479">Metal-binding</keyword>
<dbReference type="Gene3D" id="3.10.20.370">
    <property type="match status" value="1"/>
</dbReference>
<keyword evidence="14" id="KW-0239">DNA-directed DNA polymerase</keyword>
<evidence type="ECO:0000256" key="16">
    <source>
        <dbReference type="ARBA" id="ARBA00023172"/>
    </source>
</evidence>
<dbReference type="CDD" id="cd09274">
    <property type="entry name" value="RNase_HI_RT_Ty3"/>
    <property type="match status" value="1"/>
</dbReference>
<evidence type="ECO:0000256" key="4">
    <source>
        <dbReference type="ARBA" id="ARBA00022695"/>
    </source>
</evidence>
<keyword evidence="5" id="KW-0540">Nuclease</keyword>
<evidence type="ECO:0000256" key="2">
    <source>
        <dbReference type="ARBA" id="ARBA00022670"/>
    </source>
</evidence>
<evidence type="ECO:0000313" key="23">
    <source>
        <dbReference type="Proteomes" id="UP001063166"/>
    </source>
</evidence>
<keyword evidence="9" id="KW-0378">Hydrolase</keyword>
<dbReference type="Pfam" id="PF00385">
    <property type="entry name" value="Chromo"/>
    <property type="match status" value="1"/>
</dbReference>
<keyword evidence="23" id="KW-1185">Reference proteome</keyword>
<dbReference type="Gene3D" id="1.10.340.70">
    <property type="match status" value="1"/>
</dbReference>
<evidence type="ECO:0000256" key="5">
    <source>
        <dbReference type="ARBA" id="ARBA00022722"/>
    </source>
</evidence>
<dbReference type="InterPro" id="IPR008906">
    <property type="entry name" value="HATC_C_dom"/>
</dbReference>
<keyword evidence="7" id="KW-0064">Aspartyl protease</keyword>
<feature type="domain" description="Integrase catalytic" evidence="21">
    <location>
        <begin position="1187"/>
        <end position="1351"/>
    </location>
</feature>
<dbReference type="InterPro" id="IPR043502">
    <property type="entry name" value="DNA/RNA_pol_sf"/>
</dbReference>
<dbReference type="GO" id="GO:0004519">
    <property type="term" value="F:endonuclease activity"/>
    <property type="evidence" value="ECO:0007669"/>
    <property type="project" value="UniProtKB-KW"/>
</dbReference>
<feature type="domain" description="Chromo" evidence="20">
    <location>
        <begin position="1496"/>
        <end position="1555"/>
    </location>
</feature>
<evidence type="ECO:0000259" key="21">
    <source>
        <dbReference type="PROSITE" id="PS50994"/>
    </source>
</evidence>
<evidence type="ECO:0000256" key="8">
    <source>
        <dbReference type="ARBA" id="ARBA00022759"/>
    </source>
</evidence>
<dbReference type="GO" id="GO:0003964">
    <property type="term" value="F:RNA-directed DNA polymerase activity"/>
    <property type="evidence" value="ECO:0007669"/>
    <property type="project" value="UniProtKB-KW"/>
</dbReference>
<keyword evidence="11" id="KW-0694">RNA-binding</keyword>
<dbReference type="Pfam" id="PF17917">
    <property type="entry name" value="RT_RNaseH"/>
    <property type="match status" value="1"/>
</dbReference>
<dbReference type="GO" id="GO:0003723">
    <property type="term" value="F:RNA binding"/>
    <property type="evidence" value="ECO:0007669"/>
    <property type="project" value="UniProtKB-KW"/>
</dbReference>
<evidence type="ECO:0000256" key="1">
    <source>
        <dbReference type="ARBA" id="ARBA00004123"/>
    </source>
</evidence>
<sequence length="1667" mass="189047">MAKAKDAKSSARSTKSTKSTTSSIKSLASKAKTITARVGHAAAKLLSPSKKRKRQGTEAATHVDQESISEASSNDDPAPAKRHQAQVEVINLDESGEEVAEDSEAELDRMKKKWDSPVYAFFGPVPEIVYVNGRRCHEFACAAKGCKFKARRYLDTRDRTSTSNLIKHVRGCWGEDAWAAAKACGSIDDARKSIVKPLNMDGSILASFERKGKGKVTYSHRPHTKAETRAEIVRWVTESVRPYKIVDDPRFHSLMKTGRPEYWIPSASTVSRDVKLVFGRCRERIAKILQEHDGKISFATDAWTSPNHYAYVAVTAHLEVQGSPISLVLDVVEVPKSHTGLNLALAFAEILKDFGIENKILGVTCDNASNNDTMTDAMEDPELLLAFQAINRARCFLHIINLVAKSLLKPFDPTDKDEKDGELSDEELALRELEAGLDEEEEAMKDAEGDDESEDPDDEDLEEWVDEIDALTTEERKTLHLAVLPVRRVLAKLRKLAFKIINSTTILLPAWKAQLAKLKLAIRIMPRDVRTRWNSTYDMLSFALSYKEGLVALTGDVTNGLRAFELSAAEWEIVGQLQLTLKALKDATLYFSRGTPNLPYVIPVMDRIDTLFTTALKPTENGPAMRAAIEMAKRTLNRYYSLTDGSEVYRIAMVLHPRHKLEYFERAGWKQDWIKTAHTLVRDVYNRSYANRDISKAKTGRDDESSSDADVEIVAQPTKQPKVAPKNMFDDLFELKPSAANPVVDELNLYLSTPAENVGDAIQWWYEKRLVYPRLSRMALDYLSIPAMSVDVERVFSRGRLILSHTRSRLSALSTRALLCLGSWSLMGLVRDEDVTAQSFLGFTNFYRRFIRDFSHHARPLFDLTAKDVAWTWGSGQQDAFDSLKRAITSKPVLIFPDDDRPFRVEANSSDFATGAVLSQQSPEDEKWHPVTFYSKSLNAVERNYEIHDKEMLAIIRALEEWRHFLEGARHKVEIYTDHKNLQYFLTAKKLNRRQARWSLYLANFDFVLHHRPGRSMGKPDALSRRPDHGDGSADNADIVLLKPEFFAVRALQGLIAAGEEDKILRDIRRGNREGAQEDVVAKAAAALKSARSGVQSVRSAEWSEDQGVLMFRGRIYVPNIPELRRRIVEQHHDSRVAGHPGHWKTLELVSRSYWWPQMSRYIGSYTSTCDLCQRTKVRRQLPMGQLHPLPIPEGRWSVVSVDFIVELPEAHGYDAVMVVVDSVGKRAHFIPTHTTCTAMGAANLYRKHVWKLHGLPDAFVSDCGPQFVAEFTRELYRLLGIKLSTSTAYHPQSDGQTERVNQELEQYLRVFCNERQDDWDDLLLEAEFQYNNHVHSATKFTPFMLDTGRNPRMGFEPRPLNSNNETANEFFERMKLAQEEAKAALAKAKDDMARYYDQRRIPAPEYKPGDRVYLDASDIQTTRPSKKLSHRYLGPYTIERQVSPLAYKLRLPRSMSRLHPVFNAVKLRLAPPDPIPGRCTRPPPPPTLIDDEEWFDVEDILDSRFFRRKLQYKVKWKGYGYKDASWEPVENVAHARDLVREFHRRHPDAPKQVRGMFLVDPAALRAARASMYSIPEDFRIPPAHPPDSVLPPPASVLTPPASVLTPPASVLTPPDSSFLHRRTPDSRLIVAPRVPHVTIQFLQGTVQFYQATRSSYIPCAHQARAP</sequence>
<dbReference type="FunFam" id="3.30.70.270:FF:000063">
    <property type="entry name" value="Zinc knuckle domaincontaining protein"/>
    <property type="match status" value="1"/>
</dbReference>
<dbReference type="InterPro" id="IPR016197">
    <property type="entry name" value="Chromo-like_dom_sf"/>
</dbReference>
<proteinExistence type="predicted"/>
<keyword evidence="2" id="KW-0645">Protease</keyword>
<evidence type="ECO:0000313" key="22">
    <source>
        <dbReference type="EMBL" id="GLB45788.1"/>
    </source>
</evidence>
<evidence type="ECO:0000256" key="6">
    <source>
        <dbReference type="ARBA" id="ARBA00022723"/>
    </source>
</evidence>
<dbReference type="GO" id="GO:0003887">
    <property type="term" value="F:DNA-directed DNA polymerase activity"/>
    <property type="evidence" value="ECO:0007669"/>
    <property type="project" value="UniProtKB-KW"/>
</dbReference>
<evidence type="ECO:0000256" key="3">
    <source>
        <dbReference type="ARBA" id="ARBA00022679"/>
    </source>
</evidence>
<evidence type="ECO:0000256" key="12">
    <source>
        <dbReference type="ARBA" id="ARBA00022908"/>
    </source>
</evidence>
<keyword evidence="4" id="KW-0548">Nucleotidyltransferase</keyword>
<dbReference type="InterPro" id="IPR023779">
    <property type="entry name" value="Chromodomain_CS"/>
</dbReference>
<accession>A0A9P3UUM8</accession>
<keyword evidence="15" id="KW-0238">DNA-binding</keyword>
<evidence type="ECO:0000259" key="20">
    <source>
        <dbReference type="PROSITE" id="PS50013"/>
    </source>
</evidence>
<dbReference type="InterPro" id="IPR043128">
    <property type="entry name" value="Rev_trsase/Diguanyl_cyclase"/>
</dbReference>
<dbReference type="Proteomes" id="UP001063166">
    <property type="component" value="Unassembled WGS sequence"/>
</dbReference>
<dbReference type="InterPro" id="IPR012337">
    <property type="entry name" value="RNaseH-like_sf"/>
</dbReference>
<feature type="region of interest" description="Disordered" evidence="19">
    <location>
        <begin position="439"/>
        <end position="460"/>
    </location>
</feature>
<feature type="region of interest" description="Disordered" evidence="19">
    <location>
        <begin position="1"/>
        <end position="83"/>
    </location>
</feature>
<evidence type="ECO:0000256" key="17">
    <source>
        <dbReference type="ARBA" id="ARBA00023242"/>
    </source>
</evidence>
<dbReference type="EMBL" id="BRPK01000029">
    <property type="protein sequence ID" value="GLB45788.1"/>
    <property type="molecule type" value="Genomic_DNA"/>
</dbReference>
<dbReference type="GO" id="GO:0003677">
    <property type="term" value="F:DNA binding"/>
    <property type="evidence" value="ECO:0007669"/>
    <property type="project" value="UniProtKB-KW"/>
</dbReference>
<dbReference type="GO" id="GO:0046872">
    <property type="term" value="F:metal ion binding"/>
    <property type="evidence" value="ECO:0007669"/>
    <property type="project" value="UniProtKB-KW"/>
</dbReference>
<dbReference type="FunFam" id="3.30.420.10:FF:000032">
    <property type="entry name" value="Retrovirus-related Pol polyprotein from transposon 297-like Protein"/>
    <property type="match status" value="1"/>
</dbReference>
<protein>
    <submittedName>
        <fullName evidence="22">Retrotransposable element tf2 155 kDa protein type 1-like</fullName>
    </submittedName>
</protein>
<comment type="caution">
    <text evidence="22">The sequence shown here is derived from an EMBL/GenBank/DDBJ whole genome shotgun (WGS) entry which is preliminary data.</text>
</comment>
<dbReference type="GO" id="GO:0006338">
    <property type="term" value="P:chromatin remodeling"/>
    <property type="evidence" value="ECO:0007669"/>
    <property type="project" value="UniProtKB-ARBA"/>
</dbReference>
<evidence type="ECO:0000256" key="19">
    <source>
        <dbReference type="SAM" id="MobiDB-lite"/>
    </source>
</evidence>
<dbReference type="OrthoDB" id="2677917at2759"/>
<dbReference type="SUPFAM" id="SSF140996">
    <property type="entry name" value="Hermes dimerisation domain"/>
    <property type="match status" value="1"/>
</dbReference>
<keyword evidence="16" id="KW-0233">DNA recombination</keyword>
<dbReference type="PROSITE" id="PS50013">
    <property type="entry name" value="CHROMO_2"/>
    <property type="match status" value="1"/>
</dbReference>
<evidence type="ECO:0000256" key="14">
    <source>
        <dbReference type="ARBA" id="ARBA00022932"/>
    </source>
</evidence>
<dbReference type="GO" id="GO:0005634">
    <property type="term" value="C:nucleus"/>
    <property type="evidence" value="ECO:0007669"/>
    <property type="project" value="UniProtKB-SubCell"/>
</dbReference>
<dbReference type="InterPro" id="IPR041588">
    <property type="entry name" value="Integrase_H2C2"/>
</dbReference>
<dbReference type="Pfam" id="PF24626">
    <property type="entry name" value="SH3_Tf2-1"/>
    <property type="match status" value="1"/>
</dbReference>
<dbReference type="Gene3D" id="3.30.70.270">
    <property type="match status" value="1"/>
</dbReference>
<comment type="subcellular location">
    <subcellularLocation>
        <location evidence="1">Nucleus</location>
    </subcellularLocation>
</comment>
<dbReference type="InterPro" id="IPR000953">
    <property type="entry name" value="Chromo/chromo_shadow_dom"/>
</dbReference>
<feature type="coiled-coil region" evidence="18">
    <location>
        <begin position="1372"/>
        <end position="1399"/>
    </location>
</feature>
<dbReference type="PANTHER" id="PTHR37984">
    <property type="entry name" value="PROTEIN CBG26694"/>
    <property type="match status" value="1"/>
</dbReference>
<gene>
    <name evidence="22" type="ORF">LshimejAT787_2900160</name>
</gene>
<dbReference type="InterPro" id="IPR050951">
    <property type="entry name" value="Retrovirus_Pol_polyprotein"/>
</dbReference>
<dbReference type="InterPro" id="IPR056924">
    <property type="entry name" value="SH3_Tf2-1"/>
</dbReference>
<dbReference type="InterPro" id="IPR036397">
    <property type="entry name" value="RNaseH_sf"/>
</dbReference>
<name>A0A9P3UUM8_LYOSH</name>
<dbReference type="Pfam" id="PF05699">
    <property type="entry name" value="Dimer_Tnp_hAT"/>
    <property type="match status" value="1"/>
</dbReference>
<dbReference type="InterPro" id="IPR001584">
    <property type="entry name" value="Integrase_cat-core"/>
</dbReference>
<evidence type="ECO:0000256" key="15">
    <source>
        <dbReference type="ARBA" id="ARBA00023125"/>
    </source>
</evidence>
<evidence type="ECO:0000256" key="9">
    <source>
        <dbReference type="ARBA" id="ARBA00022801"/>
    </source>
</evidence>
<dbReference type="PANTHER" id="PTHR37984:SF5">
    <property type="entry name" value="PROTEIN NYNRIN-LIKE"/>
    <property type="match status" value="1"/>
</dbReference>